<dbReference type="AlphaFoldDB" id="A0A5B7JDK1"/>
<comment type="caution">
    <text evidence="2">The sequence shown here is derived from an EMBL/GenBank/DDBJ whole genome shotgun (WGS) entry which is preliminary data.</text>
</comment>
<accession>A0A5B7JDK1</accession>
<evidence type="ECO:0000313" key="2">
    <source>
        <dbReference type="EMBL" id="MPC94282.1"/>
    </source>
</evidence>
<proteinExistence type="predicted"/>
<dbReference type="Proteomes" id="UP000324222">
    <property type="component" value="Unassembled WGS sequence"/>
</dbReference>
<dbReference type="EMBL" id="VSRR010097917">
    <property type="protein sequence ID" value="MPC94282.1"/>
    <property type="molecule type" value="Genomic_DNA"/>
</dbReference>
<feature type="region of interest" description="Disordered" evidence="1">
    <location>
        <begin position="1"/>
        <end position="33"/>
    </location>
</feature>
<evidence type="ECO:0000256" key="1">
    <source>
        <dbReference type="SAM" id="MobiDB-lite"/>
    </source>
</evidence>
<protein>
    <submittedName>
        <fullName evidence="2">Uncharacterized protein</fullName>
    </submittedName>
</protein>
<feature type="compositionally biased region" description="Basic and acidic residues" evidence="1">
    <location>
        <begin position="1"/>
        <end position="10"/>
    </location>
</feature>
<name>A0A5B7JDK1_PORTR</name>
<reference evidence="2 3" key="1">
    <citation type="submission" date="2019-05" db="EMBL/GenBank/DDBJ databases">
        <title>Another draft genome of Portunus trituberculatus and its Hox gene families provides insights of decapod evolution.</title>
        <authorList>
            <person name="Jeong J.-H."/>
            <person name="Song I."/>
            <person name="Kim S."/>
            <person name="Choi T."/>
            <person name="Kim D."/>
            <person name="Ryu S."/>
            <person name="Kim W."/>
        </authorList>
    </citation>
    <scope>NUCLEOTIDE SEQUENCE [LARGE SCALE GENOMIC DNA]</scope>
    <source>
        <tissue evidence="2">Muscle</tissue>
    </source>
</reference>
<gene>
    <name evidence="2" type="ORF">E2C01_089444</name>
</gene>
<evidence type="ECO:0000313" key="3">
    <source>
        <dbReference type="Proteomes" id="UP000324222"/>
    </source>
</evidence>
<keyword evidence="3" id="KW-1185">Reference proteome</keyword>
<sequence>MVCETRHAEGKSPWSSPGYTLKGHPKPSVPIKPRGATGEVQVCVCAEECVEG</sequence>
<organism evidence="2 3">
    <name type="scientific">Portunus trituberculatus</name>
    <name type="common">Swimming crab</name>
    <name type="synonym">Neptunus trituberculatus</name>
    <dbReference type="NCBI Taxonomy" id="210409"/>
    <lineage>
        <taxon>Eukaryota</taxon>
        <taxon>Metazoa</taxon>
        <taxon>Ecdysozoa</taxon>
        <taxon>Arthropoda</taxon>
        <taxon>Crustacea</taxon>
        <taxon>Multicrustacea</taxon>
        <taxon>Malacostraca</taxon>
        <taxon>Eumalacostraca</taxon>
        <taxon>Eucarida</taxon>
        <taxon>Decapoda</taxon>
        <taxon>Pleocyemata</taxon>
        <taxon>Brachyura</taxon>
        <taxon>Eubrachyura</taxon>
        <taxon>Portunoidea</taxon>
        <taxon>Portunidae</taxon>
        <taxon>Portuninae</taxon>
        <taxon>Portunus</taxon>
    </lineage>
</organism>